<organism evidence="2 3">
    <name type="scientific">Durusdinium trenchii</name>
    <dbReference type="NCBI Taxonomy" id="1381693"/>
    <lineage>
        <taxon>Eukaryota</taxon>
        <taxon>Sar</taxon>
        <taxon>Alveolata</taxon>
        <taxon>Dinophyceae</taxon>
        <taxon>Suessiales</taxon>
        <taxon>Symbiodiniaceae</taxon>
        <taxon>Durusdinium</taxon>
    </lineage>
</organism>
<dbReference type="InterPro" id="IPR051092">
    <property type="entry name" value="FYVE_RhoGEF_PH"/>
</dbReference>
<dbReference type="SUPFAM" id="SSF48065">
    <property type="entry name" value="DBL homology domain (DH-domain)"/>
    <property type="match status" value="1"/>
</dbReference>
<dbReference type="SMART" id="SM00325">
    <property type="entry name" value="RhoGEF"/>
    <property type="match status" value="1"/>
</dbReference>
<protein>
    <submittedName>
        <fullName evidence="2">Guanine exchange factor for Rac 30</fullName>
    </submittedName>
</protein>
<comment type="caution">
    <text evidence="2">The sequence shown here is derived from an EMBL/GenBank/DDBJ whole genome shotgun (WGS) entry which is preliminary data.</text>
</comment>
<evidence type="ECO:0000313" key="2">
    <source>
        <dbReference type="EMBL" id="CAK9074005.1"/>
    </source>
</evidence>
<dbReference type="Pfam" id="PF00621">
    <property type="entry name" value="RhoGEF"/>
    <property type="match status" value="1"/>
</dbReference>
<evidence type="ECO:0000259" key="1">
    <source>
        <dbReference type="PROSITE" id="PS50010"/>
    </source>
</evidence>
<proteinExistence type="predicted"/>
<dbReference type="InterPro" id="IPR000219">
    <property type="entry name" value="DH_dom"/>
</dbReference>
<feature type="non-terminal residue" evidence="2">
    <location>
        <position position="1"/>
    </location>
</feature>
<feature type="domain" description="DH" evidence="1">
    <location>
        <begin position="8"/>
        <end position="209"/>
    </location>
</feature>
<reference evidence="2 3" key="1">
    <citation type="submission" date="2024-02" db="EMBL/GenBank/DDBJ databases">
        <authorList>
            <person name="Chen Y."/>
            <person name="Shah S."/>
            <person name="Dougan E. K."/>
            <person name="Thang M."/>
            <person name="Chan C."/>
        </authorList>
    </citation>
    <scope>NUCLEOTIDE SEQUENCE [LARGE SCALE GENOMIC DNA]</scope>
</reference>
<keyword evidence="3" id="KW-1185">Reference proteome</keyword>
<gene>
    <name evidence="2" type="ORF">SCF082_LOCUS36111</name>
</gene>
<dbReference type="PANTHER" id="PTHR12673:SF159">
    <property type="entry name" value="LD03170P"/>
    <property type="match status" value="1"/>
</dbReference>
<dbReference type="PANTHER" id="PTHR12673">
    <property type="entry name" value="FACIOGENITAL DYSPLASIA PROTEIN"/>
    <property type="match status" value="1"/>
</dbReference>
<evidence type="ECO:0000313" key="3">
    <source>
        <dbReference type="Proteomes" id="UP001642464"/>
    </source>
</evidence>
<sequence length="234" mass="25800">GCASTGAKVALALAEIVSTELKLAAELDKFFNVFGMKVRAIATAQYGVASARKLKVDPRLAEEFFGTLVRDVLRVSTKLAASLQQAQQENFNSIQGVCGALLESAPEFEVYGAYCRSFSRVNKELKELCKCKSKGSLQSLWVPFSERHMGGESLCSALIKPVQRVPRYVILLQSLRQTLEAEDPHHPDLAMVNETLSAIVRQASALNESIQTQERLRKILGDDVPDQRQFARTA</sequence>
<dbReference type="Gene3D" id="1.20.900.10">
    <property type="entry name" value="Dbl homology (DH) domain"/>
    <property type="match status" value="1"/>
</dbReference>
<dbReference type="EMBL" id="CAXAMM010035259">
    <property type="protein sequence ID" value="CAK9074005.1"/>
    <property type="molecule type" value="Genomic_DNA"/>
</dbReference>
<dbReference type="InterPro" id="IPR035899">
    <property type="entry name" value="DBL_dom_sf"/>
</dbReference>
<accession>A0ABP0PD86</accession>
<dbReference type="Proteomes" id="UP001642464">
    <property type="component" value="Unassembled WGS sequence"/>
</dbReference>
<name>A0ABP0PD86_9DINO</name>
<dbReference type="PROSITE" id="PS50010">
    <property type="entry name" value="DH_2"/>
    <property type="match status" value="1"/>
</dbReference>